<gene>
    <name evidence="2" type="ORF">SCHPADRAFT_912670</name>
</gene>
<proteinExistence type="predicted"/>
<dbReference type="InterPro" id="IPR006598">
    <property type="entry name" value="CAP10"/>
</dbReference>
<dbReference type="InterPro" id="IPR051091">
    <property type="entry name" value="O-Glucosyltr/Glycosyltrsf_90"/>
</dbReference>
<name>A0A0H2SR24_9AGAM</name>
<dbReference type="InParanoid" id="A0A0H2SR24"/>
<accession>A0A0H2SR24</accession>
<evidence type="ECO:0000313" key="2">
    <source>
        <dbReference type="EMBL" id="KLO19511.1"/>
    </source>
</evidence>
<dbReference type="EMBL" id="KQ085886">
    <property type="protein sequence ID" value="KLO19511.1"/>
    <property type="molecule type" value="Genomic_DNA"/>
</dbReference>
<sequence>MFDRHAYNENGLLEVNRKGKHPIFELMQKAEEEWNAKLRRASATLQEAVEEYIRRYGRDPPKGFDKWWEYVQENNVQLPDEYDIINERFKPFWGIRPADLREILNDWEDNSDVPVMVFGKVAGRPVRLLKNGMPDADKVMFADGLVERLELLRDIENDLPEFRAIISPADTPNLLTDWELREAALEAAEKRKYINIHDPPPKKHGWLSACDPDTPAHDRTFDFYSPIPKDMLRKTKKTFIHNHRVAMDPCQHPSHLFLEGQFLSHYEGPSAHQALIPQFSSSSTTLHYDLLPIPPRGWGEERRDIPWEKKFDERLLWRGLNTGMLCEVGNRWQQSQRVRLVEMTNDVEGHLKILPPPKAEDEAFPVGADEQWSKARVNPAMFDVAFSGSPVQCDNVTCAELVRDYEWKKHMTIQESSRYKYVIDVDGNGWSSRFKRLMASNAVVFKSTVYPEWFSDRIQPWLHYVPISIDYSDLYDTFIFFRGGLSGENNHDELAKKIGYAGSSWADNFWRDEDATAYMYRLLLEYARIMSLDRDAMSFKLHPR</sequence>
<evidence type="ECO:0000313" key="3">
    <source>
        <dbReference type="Proteomes" id="UP000053477"/>
    </source>
</evidence>
<evidence type="ECO:0000259" key="1">
    <source>
        <dbReference type="SMART" id="SM00672"/>
    </source>
</evidence>
<feature type="domain" description="Glycosyl transferase CAP10" evidence="1">
    <location>
        <begin position="244"/>
        <end position="533"/>
    </location>
</feature>
<protein>
    <recommendedName>
        <fullName evidence="1">Glycosyl transferase CAP10 domain-containing protein</fullName>
    </recommendedName>
</protein>
<dbReference type="Proteomes" id="UP000053477">
    <property type="component" value="Unassembled WGS sequence"/>
</dbReference>
<dbReference type="PANTHER" id="PTHR12203:SF118">
    <property type="entry name" value="BETA-1,2-XYLOSYLTRANSFERASE 1"/>
    <property type="match status" value="1"/>
</dbReference>
<dbReference type="Pfam" id="PF05686">
    <property type="entry name" value="Glyco_transf_90"/>
    <property type="match status" value="1"/>
</dbReference>
<dbReference type="PANTHER" id="PTHR12203">
    <property type="entry name" value="KDEL LYS-ASP-GLU-LEU CONTAINING - RELATED"/>
    <property type="match status" value="1"/>
</dbReference>
<dbReference type="AlphaFoldDB" id="A0A0H2SR24"/>
<organism evidence="2 3">
    <name type="scientific">Schizopora paradoxa</name>
    <dbReference type="NCBI Taxonomy" id="27342"/>
    <lineage>
        <taxon>Eukaryota</taxon>
        <taxon>Fungi</taxon>
        <taxon>Dikarya</taxon>
        <taxon>Basidiomycota</taxon>
        <taxon>Agaricomycotina</taxon>
        <taxon>Agaricomycetes</taxon>
        <taxon>Hymenochaetales</taxon>
        <taxon>Schizoporaceae</taxon>
        <taxon>Schizopora</taxon>
    </lineage>
</organism>
<dbReference type="OrthoDB" id="541052at2759"/>
<reference evidence="2 3" key="1">
    <citation type="submission" date="2015-04" db="EMBL/GenBank/DDBJ databases">
        <title>Complete genome sequence of Schizopora paradoxa KUC8140, a cosmopolitan wood degrader in East Asia.</title>
        <authorList>
            <consortium name="DOE Joint Genome Institute"/>
            <person name="Min B."/>
            <person name="Park H."/>
            <person name="Jang Y."/>
            <person name="Kim J.-J."/>
            <person name="Kim K.H."/>
            <person name="Pangilinan J."/>
            <person name="Lipzen A."/>
            <person name="Riley R."/>
            <person name="Grigoriev I.V."/>
            <person name="Spatafora J.W."/>
            <person name="Choi I.-G."/>
        </authorList>
    </citation>
    <scope>NUCLEOTIDE SEQUENCE [LARGE SCALE GENOMIC DNA]</scope>
    <source>
        <strain evidence="2 3">KUC8140</strain>
    </source>
</reference>
<keyword evidence="3" id="KW-1185">Reference proteome</keyword>
<dbReference type="SMART" id="SM00672">
    <property type="entry name" value="CAP10"/>
    <property type="match status" value="1"/>
</dbReference>